<evidence type="ECO:0000256" key="1">
    <source>
        <dbReference type="ARBA" id="ARBA00012513"/>
    </source>
</evidence>
<feature type="compositionally biased region" description="Low complexity" evidence="10">
    <location>
        <begin position="45"/>
        <end position="73"/>
    </location>
</feature>
<keyword evidence="6" id="KW-0418">Kinase</keyword>
<dbReference type="InterPro" id="IPR011990">
    <property type="entry name" value="TPR-like_helical_dom_sf"/>
</dbReference>
<dbReference type="Gene3D" id="1.10.510.10">
    <property type="entry name" value="Transferase(Phosphotransferase) domain 1"/>
    <property type="match status" value="1"/>
</dbReference>
<keyword evidence="4" id="KW-0808">Transferase</keyword>
<dbReference type="Gene3D" id="1.25.40.10">
    <property type="entry name" value="Tetratricopeptide repeat domain"/>
    <property type="match status" value="2"/>
</dbReference>
<keyword evidence="7" id="KW-0067">ATP-binding</keyword>
<comment type="catalytic activity">
    <reaction evidence="8">
        <text>L-threonyl-[protein] + ATP = O-phospho-L-threonyl-[protein] + ADP + H(+)</text>
        <dbReference type="Rhea" id="RHEA:46608"/>
        <dbReference type="Rhea" id="RHEA-COMP:11060"/>
        <dbReference type="Rhea" id="RHEA-COMP:11605"/>
        <dbReference type="ChEBI" id="CHEBI:15378"/>
        <dbReference type="ChEBI" id="CHEBI:30013"/>
        <dbReference type="ChEBI" id="CHEBI:30616"/>
        <dbReference type="ChEBI" id="CHEBI:61977"/>
        <dbReference type="ChEBI" id="CHEBI:456216"/>
        <dbReference type="EC" id="2.7.11.1"/>
    </reaction>
</comment>
<dbReference type="InterPro" id="IPR031634">
    <property type="entry name" value="PknG_rubred"/>
</dbReference>
<evidence type="ECO:0000313" key="12">
    <source>
        <dbReference type="EMBL" id="MBD2195559.1"/>
    </source>
</evidence>
<reference evidence="12 13" key="1">
    <citation type="journal article" date="2020" name="ISME J.">
        <title>Comparative genomics reveals insights into cyanobacterial evolution and habitat adaptation.</title>
        <authorList>
            <person name="Chen M.Y."/>
            <person name="Teng W.K."/>
            <person name="Zhao L."/>
            <person name="Hu C.X."/>
            <person name="Zhou Y.K."/>
            <person name="Han B.P."/>
            <person name="Song L.R."/>
            <person name="Shu W.S."/>
        </authorList>
    </citation>
    <scope>NUCLEOTIDE SEQUENCE [LARGE SCALE GENOMIC DNA]</scope>
    <source>
        <strain evidence="12 13">FACHB-288</strain>
    </source>
</reference>
<feature type="region of interest" description="Disordered" evidence="10">
    <location>
        <begin position="34"/>
        <end position="78"/>
    </location>
</feature>
<evidence type="ECO:0000256" key="6">
    <source>
        <dbReference type="ARBA" id="ARBA00022777"/>
    </source>
</evidence>
<dbReference type="InterPro" id="IPR008271">
    <property type="entry name" value="Ser/Thr_kinase_AS"/>
</dbReference>
<sequence>MNGDRCTRNACTGMIEDGYCNVCGLAAVKSAPVSQKQSVNVTARSSPVTTGTGSSPLTNRSKGSRRTSGTSARSSRRQLGAGLISVPELPSTDPEKAILLNPMVPENKRFCSNCNHQLRREKGFCSKCGQKYSFIPSLNPGDLVVGQYEVKGAIAYGGLGWIYLGFDKTLSRYVVLKGLLNTEDAASAAVAVAERQFLAAVKHANIVGIYNFVNHGTEGFIVMEYVGGKTLKEIRKSRGPLPVAEAIAYIHRILSAFAYLHSLGMVYCDFKPDNIMVEGGDVKLIDLGGVRRIEDLDGDIYGTVGYSAPEAGEGPTVVSDLFTVGRTLAVLLTNIKGFSKEHLYTLPSPEEEPLFGQQESLYRFLIKATAENPDDRFQSADEMADQLLGVLREVVALETNIPRPAASHVLGGDMLALTYGGSLEPIKPDYEQLPLPILDANDPGFNAVLNASAIADPMKRAMSLDEVVKQFPDSREALLRLANSLIEGLNFAEAEQTLAKLEAKDPWDWRIFWYRGRALMAHNQAQAAQKAFDQVYFDLPGELAPKLALGLAAEQAQNYQLAIKMYELVIRTDPSYVTAAFGLARCLSATGDRQGAVAALGRVPPSSSLFMRSRVEIARTLINRDRDIPSFQELQTASSAIETLTLEGMDRYRLIQQVLETALNLLTSKQLKVTPSMKILGQPLQEKHLRQGLEKALRDMAHLATGKEKIHLVDQANRIRPRTFI</sequence>
<evidence type="ECO:0000256" key="4">
    <source>
        <dbReference type="ARBA" id="ARBA00022679"/>
    </source>
</evidence>
<keyword evidence="5" id="KW-0547">Nucleotide-binding</keyword>
<dbReference type="Gene3D" id="3.30.200.20">
    <property type="entry name" value="Phosphorylase Kinase, domain 1"/>
    <property type="match status" value="1"/>
</dbReference>
<dbReference type="Pfam" id="PF00069">
    <property type="entry name" value="Pkinase"/>
    <property type="match status" value="1"/>
</dbReference>
<organism evidence="12 13">
    <name type="scientific">Calothrix parietina FACHB-288</name>
    <dbReference type="NCBI Taxonomy" id="2692896"/>
    <lineage>
        <taxon>Bacteria</taxon>
        <taxon>Bacillati</taxon>
        <taxon>Cyanobacteriota</taxon>
        <taxon>Cyanophyceae</taxon>
        <taxon>Nostocales</taxon>
        <taxon>Calotrichaceae</taxon>
        <taxon>Calothrix</taxon>
    </lineage>
</organism>
<dbReference type="Proteomes" id="UP000658514">
    <property type="component" value="Unassembled WGS sequence"/>
</dbReference>
<evidence type="ECO:0000256" key="8">
    <source>
        <dbReference type="ARBA" id="ARBA00047899"/>
    </source>
</evidence>
<keyword evidence="13" id="KW-1185">Reference proteome</keyword>
<evidence type="ECO:0000256" key="2">
    <source>
        <dbReference type="ARBA" id="ARBA00014676"/>
    </source>
</evidence>
<evidence type="ECO:0000256" key="5">
    <source>
        <dbReference type="ARBA" id="ARBA00022741"/>
    </source>
</evidence>
<dbReference type="PROSITE" id="PS00108">
    <property type="entry name" value="PROTEIN_KINASE_ST"/>
    <property type="match status" value="1"/>
</dbReference>
<evidence type="ECO:0000256" key="10">
    <source>
        <dbReference type="SAM" id="MobiDB-lite"/>
    </source>
</evidence>
<comment type="caution">
    <text evidence="12">The sequence shown here is derived from an EMBL/GenBank/DDBJ whole genome shotgun (WGS) entry which is preliminary data.</text>
</comment>
<dbReference type="CDD" id="cd14014">
    <property type="entry name" value="STKc_PknB_like"/>
    <property type="match status" value="1"/>
</dbReference>
<evidence type="ECO:0000256" key="7">
    <source>
        <dbReference type="ARBA" id="ARBA00022840"/>
    </source>
</evidence>
<keyword evidence="3" id="KW-0723">Serine/threonine-protein kinase</keyword>
<evidence type="ECO:0000313" key="13">
    <source>
        <dbReference type="Proteomes" id="UP000658514"/>
    </source>
</evidence>
<protein>
    <recommendedName>
        <fullName evidence="2">Serine/threonine-protein kinase PknG</fullName>
        <ecNumber evidence="1">2.7.11.1</ecNumber>
    </recommendedName>
</protein>
<dbReference type="PROSITE" id="PS50011">
    <property type="entry name" value="PROTEIN_KINASE_DOM"/>
    <property type="match status" value="1"/>
</dbReference>
<feature type="domain" description="Protein kinase" evidence="11">
    <location>
        <begin position="148"/>
        <end position="388"/>
    </location>
</feature>
<dbReference type="Pfam" id="PF16918">
    <property type="entry name" value="PknG_TPR"/>
    <property type="match status" value="1"/>
</dbReference>
<dbReference type="EC" id="2.7.11.1" evidence="1"/>
<feature type="compositionally biased region" description="Polar residues" evidence="10">
    <location>
        <begin position="34"/>
        <end position="44"/>
    </location>
</feature>
<dbReference type="RefSeq" id="WP_190539729.1">
    <property type="nucleotide sequence ID" value="NZ_CAWPNO010000013.1"/>
</dbReference>
<dbReference type="EMBL" id="JACJQH010000011">
    <property type="protein sequence ID" value="MBD2195559.1"/>
    <property type="molecule type" value="Genomic_DNA"/>
</dbReference>
<dbReference type="InterPro" id="IPR000719">
    <property type="entry name" value="Prot_kinase_dom"/>
</dbReference>
<dbReference type="InterPro" id="IPR011009">
    <property type="entry name" value="Kinase-like_dom_sf"/>
</dbReference>
<proteinExistence type="predicted"/>
<accession>A0ABR8A7E1</accession>
<dbReference type="InterPro" id="IPR031636">
    <property type="entry name" value="PknG_TPR"/>
</dbReference>
<dbReference type="SUPFAM" id="SSF56112">
    <property type="entry name" value="Protein kinase-like (PK-like)"/>
    <property type="match status" value="1"/>
</dbReference>
<dbReference type="PANTHER" id="PTHR24363:SF0">
    <property type="entry name" value="SERINE_THREONINE KINASE LIKE DOMAIN CONTAINING 1"/>
    <property type="match status" value="1"/>
</dbReference>
<gene>
    <name evidence="12" type="ORF">H6G24_08670</name>
</gene>
<name>A0ABR8A7E1_9CYAN</name>
<evidence type="ECO:0000256" key="3">
    <source>
        <dbReference type="ARBA" id="ARBA00022527"/>
    </source>
</evidence>
<dbReference type="SUPFAM" id="SSF48452">
    <property type="entry name" value="TPR-like"/>
    <property type="match status" value="1"/>
</dbReference>
<dbReference type="PANTHER" id="PTHR24363">
    <property type="entry name" value="SERINE/THREONINE PROTEIN KINASE"/>
    <property type="match status" value="1"/>
</dbReference>
<dbReference type="Pfam" id="PF16919">
    <property type="entry name" value="PknG_rubred"/>
    <property type="match status" value="1"/>
</dbReference>
<evidence type="ECO:0000256" key="9">
    <source>
        <dbReference type="ARBA" id="ARBA00048679"/>
    </source>
</evidence>
<comment type="catalytic activity">
    <reaction evidence="9">
        <text>L-seryl-[protein] + ATP = O-phospho-L-seryl-[protein] + ADP + H(+)</text>
        <dbReference type="Rhea" id="RHEA:17989"/>
        <dbReference type="Rhea" id="RHEA-COMP:9863"/>
        <dbReference type="Rhea" id="RHEA-COMP:11604"/>
        <dbReference type="ChEBI" id="CHEBI:15378"/>
        <dbReference type="ChEBI" id="CHEBI:29999"/>
        <dbReference type="ChEBI" id="CHEBI:30616"/>
        <dbReference type="ChEBI" id="CHEBI:83421"/>
        <dbReference type="ChEBI" id="CHEBI:456216"/>
        <dbReference type="EC" id="2.7.11.1"/>
    </reaction>
</comment>
<evidence type="ECO:0000259" key="11">
    <source>
        <dbReference type="PROSITE" id="PS50011"/>
    </source>
</evidence>